<evidence type="ECO:0000313" key="10">
    <source>
        <dbReference type="EMBL" id="KAJ6232428.1"/>
    </source>
</evidence>
<evidence type="ECO:0000256" key="1">
    <source>
        <dbReference type="ARBA" id="ARBA00005194"/>
    </source>
</evidence>
<gene>
    <name evidence="9" type="ORF">M0812_13102</name>
    <name evidence="10" type="ORF">M0813_04951</name>
</gene>
<dbReference type="InterPro" id="IPR020904">
    <property type="entry name" value="Sc_DH/Rdtase_CS"/>
</dbReference>
<evidence type="ECO:0000256" key="5">
    <source>
        <dbReference type="ARBA" id="ARBA00023002"/>
    </source>
</evidence>
<organism evidence="9 11">
    <name type="scientific">Anaeramoeba flamelloides</name>
    <dbReference type="NCBI Taxonomy" id="1746091"/>
    <lineage>
        <taxon>Eukaryota</taxon>
        <taxon>Metamonada</taxon>
        <taxon>Anaeramoebidae</taxon>
        <taxon>Anaeramoeba</taxon>
    </lineage>
</organism>
<keyword evidence="12" id="KW-1185">Reference proteome</keyword>
<evidence type="ECO:0000256" key="4">
    <source>
        <dbReference type="ARBA" id="ARBA00022857"/>
    </source>
</evidence>
<keyword evidence="7" id="KW-0275">Fatty acid biosynthesis</keyword>
<dbReference type="InterPro" id="IPR036291">
    <property type="entry name" value="NAD(P)-bd_dom_sf"/>
</dbReference>
<keyword evidence="6" id="KW-0443">Lipid metabolism</keyword>
<keyword evidence="8" id="KW-1133">Transmembrane helix</keyword>
<dbReference type="AlphaFoldDB" id="A0AAV7ZK62"/>
<keyword evidence="5" id="KW-0560">Oxidoreductase</keyword>
<dbReference type="Proteomes" id="UP001146793">
    <property type="component" value="Unassembled WGS sequence"/>
</dbReference>
<evidence type="ECO:0000256" key="7">
    <source>
        <dbReference type="ARBA" id="ARBA00023160"/>
    </source>
</evidence>
<evidence type="ECO:0000313" key="11">
    <source>
        <dbReference type="Proteomes" id="UP001146793"/>
    </source>
</evidence>
<dbReference type="PROSITE" id="PS00061">
    <property type="entry name" value="ADH_SHORT"/>
    <property type="match status" value="1"/>
</dbReference>
<dbReference type="PANTHER" id="PTHR43086:SF2">
    <property type="entry name" value="HYDROXYSTEROID DEHYDROGENASE-LIKE PROTEIN 1"/>
    <property type="match status" value="1"/>
</dbReference>
<keyword evidence="2" id="KW-0444">Lipid biosynthesis</keyword>
<dbReference type="InterPro" id="IPR002347">
    <property type="entry name" value="SDR_fam"/>
</dbReference>
<comment type="caution">
    <text evidence="9">The sequence shown here is derived from an EMBL/GenBank/DDBJ whole genome shotgun (WGS) entry which is preliminary data.</text>
</comment>
<dbReference type="Proteomes" id="UP001150062">
    <property type="component" value="Unassembled WGS sequence"/>
</dbReference>
<dbReference type="EMBL" id="JANTQA010000029">
    <property type="protein sequence ID" value="KAJ3441097.1"/>
    <property type="molecule type" value="Genomic_DNA"/>
</dbReference>
<keyword evidence="8" id="KW-0472">Membrane</keyword>
<evidence type="ECO:0000256" key="2">
    <source>
        <dbReference type="ARBA" id="ARBA00022516"/>
    </source>
</evidence>
<protein>
    <submittedName>
        <fullName evidence="9">Very-long-chain 3-oxooacyl-coa reductase</fullName>
    </submittedName>
</protein>
<proteinExistence type="predicted"/>
<accession>A0AAV7ZK62</accession>
<feature type="transmembrane region" description="Helical" evidence="8">
    <location>
        <begin position="13"/>
        <end position="35"/>
    </location>
</feature>
<evidence type="ECO:0000313" key="9">
    <source>
        <dbReference type="EMBL" id="KAJ3441097.1"/>
    </source>
</evidence>
<keyword evidence="3" id="KW-0276">Fatty acid metabolism</keyword>
<dbReference type="Gene3D" id="3.40.50.720">
    <property type="entry name" value="NAD(P)-binding Rossmann-like Domain"/>
    <property type="match status" value="1"/>
</dbReference>
<keyword evidence="8" id="KW-0812">Transmembrane</keyword>
<evidence type="ECO:0000256" key="6">
    <source>
        <dbReference type="ARBA" id="ARBA00023098"/>
    </source>
</evidence>
<name>A0AAV7ZK62_9EUKA</name>
<dbReference type="SUPFAM" id="SSF51735">
    <property type="entry name" value="NAD(P)-binding Rossmann-fold domains"/>
    <property type="match status" value="1"/>
</dbReference>
<sequence length="313" mass="36395">MLIPENFSPLLNLIFYINGGIVALWLFIQFCLYIYKQYIRSPTILRNKFPKEEEVWAAITSIDDEIGKEYTLQLAKQGFNVAVFSDSVSRLTKICDLVAEQDPKTKIKIIKVDWTEDIDETFETVKNELDGLNVQVLVNNATVFPEKTDLFHETHIEDDLKMVQVNIDVVVRMAKLLIPSMITKGGGYIINMSSWIMWNGLPYLSVYAGTKKFLANFSLSLHFEYVKEKIKTSYVLPFCSDFKFPYFLKLGFLSPSPQMYVKKTLGLVGTGYRISPFFSHWLLEKIINQNFGIFNWLHNKWYKRSINKEKKND</sequence>
<reference evidence="9" key="2">
    <citation type="submission" date="2022-08" db="EMBL/GenBank/DDBJ databases">
        <title>Novel sulphate-reducing endosymbionts in the free-living metamonad Anaeramoeba.</title>
        <authorList>
            <person name="Jerlstrom-Hultqvist J."/>
            <person name="Cepicka I."/>
            <person name="Gallot-Lavallee L."/>
            <person name="Salas-Leiva D."/>
            <person name="Curtis B.A."/>
            <person name="Zahonova K."/>
            <person name="Pipaliya S."/>
            <person name="Dacks J."/>
            <person name="Roger A.J."/>
        </authorList>
    </citation>
    <scope>NUCLEOTIDE SEQUENCE</scope>
    <source>
        <strain evidence="9">Busselton2</strain>
    </source>
</reference>
<dbReference type="PIRSF" id="PIRSF000126">
    <property type="entry name" value="11-beta-HSD1"/>
    <property type="match status" value="1"/>
</dbReference>
<dbReference type="Pfam" id="PF00106">
    <property type="entry name" value="adh_short"/>
    <property type="match status" value="1"/>
</dbReference>
<keyword evidence="4" id="KW-0521">NADP</keyword>
<dbReference type="GO" id="GO:0030497">
    <property type="term" value="P:fatty acid elongation"/>
    <property type="evidence" value="ECO:0007669"/>
    <property type="project" value="TreeGrafter"/>
</dbReference>
<dbReference type="PANTHER" id="PTHR43086">
    <property type="entry name" value="VERY-LONG-CHAIN 3-OXOOACYL-COA REDUCTASE"/>
    <property type="match status" value="1"/>
</dbReference>
<dbReference type="EMBL" id="JAOAOG010000292">
    <property type="protein sequence ID" value="KAJ6232428.1"/>
    <property type="molecule type" value="Genomic_DNA"/>
</dbReference>
<dbReference type="GO" id="GO:0005783">
    <property type="term" value="C:endoplasmic reticulum"/>
    <property type="evidence" value="ECO:0007669"/>
    <property type="project" value="TreeGrafter"/>
</dbReference>
<evidence type="ECO:0000313" key="12">
    <source>
        <dbReference type="Proteomes" id="UP001150062"/>
    </source>
</evidence>
<reference evidence="10" key="1">
    <citation type="submission" date="2022-08" db="EMBL/GenBank/DDBJ databases">
        <title>Novel sulfate-reducing endosymbionts in the free-living metamonad Anaeramoeba.</title>
        <authorList>
            <person name="Jerlstrom-Hultqvist J."/>
            <person name="Cepicka I."/>
            <person name="Gallot-Lavallee L."/>
            <person name="Salas-Leiva D."/>
            <person name="Curtis B.A."/>
            <person name="Zahonova K."/>
            <person name="Pipaliya S."/>
            <person name="Dacks J."/>
            <person name="Roger A.J."/>
        </authorList>
    </citation>
    <scope>NUCLEOTIDE SEQUENCE</scope>
    <source>
        <strain evidence="10">Schooner1</strain>
    </source>
</reference>
<evidence type="ECO:0000256" key="8">
    <source>
        <dbReference type="SAM" id="Phobius"/>
    </source>
</evidence>
<comment type="pathway">
    <text evidence="1">Lipid metabolism; fatty acid biosynthesis.</text>
</comment>
<dbReference type="GO" id="GO:0016491">
    <property type="term" value="F:oxidoreductase activity"/>
    <property type="evidence" value="ECO:0007669"/>
    <property type="project" value="UniProtKB-KW"/>
</dbReference>
<evidence type="ECO:0000256" key="3">
    <source>
        <dbReference type="ARBA" id="ARBA00022832"/>
    </source>
</evidence>